<dbReference type="EMBL" id="LR798237">
    <property type="protein sequence ID" value="CAB5212488.1"/>
    <property type="molecule type" value="Genomic_DNA"/>
</dbReference>
<organism evidence="1">
    <name type="scientific">uncultured Caudovirales phage</name>
    <dbReference type="NCBI Taxonomy" id="2100421"/>
    <lineage>
        <taxon>Viruses</taxon>
        <taxon>Duplodnaviria</taxon>
        <taxon>Heunggongvirae</taxon>
        <taxon>Uroviricota</taxon>
        <taxon>Caudoviricetes</taxon>
        <taxon>Peduoviridae</taxon>
        <taxon>Maltschvirus</taxon>
        <taxon>Maltschvirus maltsch</taxon>
    </lineage>
</organism>
<protein>
    <submittedName>
        <fullName evidence="1">Uncharacterized protein</fullName>
    </submittedName>
</protein>
<reference evidence="1" key="1">
    <citation type="submission" date="2020-05" db="EMBL/GenBank/DDBJ databases">
        <authorList>
            <person name="Chiriac C."/>
            <person name="Salcher M."/>
            <person name="Ghai R."/>
            <person name="Kavagutti S V."/>
        </authorList>
    </citation>
    <scope>NUCLEOTIDE SEQUENCE</scope>
</reference>
<name>A0A6J7WI93_9CAUD</name>
<gene>
    <name evidence="1" type="ORF">UFOVP187_22</name>
</gene>
<proteinExistence type="predicted"/>
<accession>A0A6J7WI93</accession>
<sequence length="56" mass="6500">MNLKITNNEKMVLNAIIKNAYKSLKKLNLEQHDIVHTKITLPCLESLIKKLKINNK</sequence>
<evidence type="ECO:0000313" key="1">
    <source>
        <dbReference type="EMBL" id="CAB5212488.1"/>
    </source>
</evidence>